<proteinExistence type="predicted"/>
<organism evidence="1 2">
    <name type="scientific">Actinomycetospora chlora</name>
    <dbReference type="NCBI Taxonomy" id="663608"/>
    <lineage>
        <taxon>Bacteria</taxon>
        <taxon>Bacillati</taxon>
        <taxon>Actinomycetota</taxon>
        <taxon>Actinomycetes</taxon>
        <taxon>Pseudonocardiales</taxon>
        <taxon>Pseudonocardiaceae</taxon>
        <taxon>Actinomycetospora</taxon>
    </lineage>
</organism>
<gene>
    <name evidence="1" type="ORF">GCM10023200_50980</name>
</gene>
<name>A0ABP9C9S6_9PSEU</name>
<keyword evidence="2" id="KW-1185">Reference proteome</keyword>
<dbReference type="Proteomes" id="UP001500928">
    <property type="component" value="Unassembled WGS sequence"/>
</dbReference>
<comment type="caution">
    <text evidence="1">The sequence shown here is derived from an EMBL/GenBank/DDBJ whole genome shotgun (WGS) entry which is preliminary data.</text>
</comment>
<protein>
    <submittedName>
        <fullName evidence="1">Uncharacterized protein</fullName>
    </submittedName>
</protein>
<evidence type="ECO:0000313" key="1">
    <source>
        <dbReference type="EMBL" id="GAA4807159.1"/>
    </source>
</evidence>
<dbReference type="EMBL" id="BAABHO010000056">
    <property type="protein sequence ID" value="GAA4807159.1"/>
    <property type="molecule type" value="Genomic_DNA"/>
</dbReference>
<reference evidence="2" key="1">
    <citation type="journal article" date="2019" name="Int. J. Syst. Evol. Microbiol.">
        <title>The Global Catalogue of Microorganisms (GCM) 10K type strain sequencing project: providing services to taxonomists for standard genome sequencing and annotation.</title>
        <authorList>
            <consortium name="The Broad Institute Genomics Platform"/>
            <consortium name="The Broad Institute Genome Sequencing Center for Infectious Disease"/>
            <person name="Wu L."/>
            <person name="Ma J."/>
        </authorList>
    </citation>
    <scope>NUCLEOTIDE SEQUENCE [LARGE SCALE GENOMIC DNA]</scope>
    <source>
        <strain evidence="2">JCM 17979</strain>
    </source>
</reference>
<sequence length="67" mass="8037">MSDDREPDIEFRSRVRARRLRFHDDPEVRIDATVSGSRRVNLPDRVRRDVTYRDVQVDEVILARLED</sequence>
<accession>A0ABP9C9S6</accession>
<evidence type="ECO:0000313" key="2">
    <source>
        <dbReference type="Proteomes" id="UP001500928"/>
    </source>
</evidence>
<dbReference type="RefSeq" id="WP_345422511.1">
    <property type="nucleotide sequence ID" value="NZ_BAABHO010000056.1"/>
</dbReference>